<keyword evidence="6 10" id="KW-0067">ATP-binding</keyword>
<feature type="region of interest" description="Disordered" evidence="13">
    <location>
        <begin position="705"/>
        <end position="733"/>
    </location>
</feature>
<evidence type="ECO:0000313" key="17">
    <source>
        <dbReference type="Proteomes" id="UP000001744"/>
    </source>
</evidence>
<dbReference type="FunFam" id="3.40.850.10:FF:000065">
    <property type="entry name" value="Kinesin-like protein"/>
    <property type="match status" value="1"/>
</dbReference>
<evidence type="ECO:0000256" key="13">
    <source>
        <dbReference type="SAM" id="MobiDB-lite"/>
    </source>
</evidence>
<evidence type="ECO:0000256" key="2">
    <source>
        <dbReference type="ARBA" id="ARBA00010899"/>
    </source>
</evidence>
<dbReference type="InterPro" id="IPR027640">
    <property type="entry name" value="Kinesin-like_fam"/>
</dbReference>
<dbReference type="Gene3D" id="3.40.850.10">
    <property type="entry name" value="Kinesin motor domain"/>
    <property type="match status" value="1"/>
</dbReference>
<dbReference type="InterPro" id="IPR001752">
    <property type="entry name" value="Kinesin_motor_dom"/>
</dbReference>
<accession>B6JYF2</accession>
<feature type="compositionally biased region" description="Low complexity" evidence="13">
    <location>
        <begin position="242"/>
        <end position="253"/>
    </location>
</feature>
<feature type="coiled-coil region" evidence="12">
    <location>
        <begin position="340"/>
        <end position="367"/>
    </location>
</feature>
<dbReference type="GO" id="GO:0008017">
    <property type="term" value="F:microtubule binding"/>
    <property type="evidence" value="ECO:0007669"/>
    <property type="project" value="InterPro"/>
</dbReference>
<dbReference type="PROSITE" id="PS00411">
    <property type="entry name" value="KINESIN_MOTOR_1"/>
    <property type="match status" value="1"/>
</dbReference>
<dbReference type="InterPro" id="IPR019821">
    <property type="entry name" value="Kinesin_motor_CS"/>
</dbReference>
<keyword evidence="8 10" id="KW-0505">Motor protein</keyword>
<dbReference type="OMA" id="WEYRMEG"/>
<keyword evidence="5 10" id="KW-0547">Nucleotide-binding</keyword>
<evidence type="ECO:0000256" key="7">
    <source>
        <dbReference type="ARBA" id="ARBA00023054"/>
    </source>
</evidence>
<reference evidence="15 17" key="1">
    <citation type="journal article" date="2011" name="Science">
        <title>Comparative functional genomics of the fission yeasts.</title>
        <authorList>
            <person name="Rhind N."/>
            <person name="Chen Z."/>
            <person name="Yassour M."/>
            <person name="Thompson D.A."/>
            <person name="Haas B.J."/>
            <person name="Habib N."/>
            <person name="Wapinski I."/>
            <person name="Roy S."/>
            <person name="Lin M.F."/>
            <person name="Heiman D.I."/>
            <person name="Young S.K."/>
            <person name="Furuya K."/>
            <person name="Guo Y."/>
            <person name="Pidoux A."/>
            <person name="Chen H.M."/>
            <person name="Robbertse B."/>
            <person name="Goldberg J.M."/>
            <person name="Aoki K."/>
            <person name="Bayne E.H."/>
            <person name="Berlin A.M."/>
            <person name="Desjardins C.A."/>
            <person name="Dobbs E."/>
            <person name="Dukaj L."/>
            <person name="Fan L."/>
            <person name="FitzGerald M.G."/>
            <person name="French C."/>
            <person name="Gujja S."/>
            <person name="Hansen K."/>
            <person name="Keifenheim D."/>
            <person name="Levin J.Z."/>
            <person name="Mosher R.A."/>
            <person name="Mueller C.A."/>
            <person name="Pfiffner J."/>
            <person name="Priest M."/>
            <person name="Russ C."/>
            <person name="Smialowska A."/>
            <person name="Swoboda P."/>
            <person name="Sykes S.M."/>
            <person name="Vaughn M."/>
            <person name="Vengrova S."/>
            <person name="Yoder R."/>
            <person name="Zeng Q."/>
            <person name="Allshire R."/>
            <person name="Baulcombe D."/>
            <person name="Birren B.W."/>
            <person name="Brown W."/>
            <person name="Ekwall K."/>
            <person name="Kellis M."/>
            <person name="Leatherwood J."/>
            <person name="Levin H."/>
            <person name="Margalit H."/>
            <person name="Martienssen R."/>
            <person name="Nieduszynski C.A."/>
            <person name="Spatafora J.W."/>
            <person name="Friedman N."/>
            <person name="Dalgaard J.Z."/>
            <person name="Baumann P."/>
            <person name="Niki H."/>
            <person name="Regev A."/>
            <person name="Nusbaum C."/>
        </authorList>
    </citation>
    <scope>NUCLEOTIDE SEQUENCE [LARGE SCALE GENOMIC DNA]</scope>
    <source>
        <strain evidence="17">yFS275 / FY16936</strain>
    </source>
</reference>
<evidence type="ECO:0000259" key="14">
    <source>
        <dbReference type="PROSITE" id="PS50067"/>
    </source>
</evidence>
<feature type="region of interest" description="Disordered" evidence="13">
    <location>
        <begin position="229"/>
        <end position="253"/>
    </location>
</feature>
<keyword evidence="3" id="KW-0963">Cytoplasm</keyword>
<feature type="domain" description="Kinesin motor" evidence="14">
    <location>
        <begin position="516"/>
        <end position="856"/>
    </location>
</feature>
<proteinExistence type="inferred from homology"/>
<keyword evidence="9" id="KW-0206">Cytoskeleton</keyword>
<dbReference type="GO" id="GO:0007018">
    <property type="term" value="P:microtubule-based movement"/>
    <property type="evidence" value="ECO:0007669"/>
    <property type="project" value="InterPro"/>
</dbReference>
<evidence type="ECO:0000256" key="1">
    <source>
        <dbReference type="ARBA" id="ARBA00004245"/>
    </source>
</evidence>
<dbReference type="STRING" id="402676.B6JYF2"/>
<dbReference type="PRINTS" id="PR00380">
    <property type="entry name" value="KINESINHEAVY"/>
</dbReference>
<dbReference type="SMART" id="SM00129">
    <property type="entry name" value="KISc"/>
    <property type="match status" value="1"/>
</dbReference>
<evidence type="ECO:0000256" key="10">
    <source>
        <dbReference type="PROSITE-ProRule" id="PRU00283"/>
    </source>
</evidence>
<dbReference type="Proteomes" id="UP000001744">
    <property type="component" value="Unassembled WGS sequence"/>
</dbReference>
<evidence type="ECO:0000256" key="11">
    <source>
        <dbReference type="RuleBase" id="RU000394"/>
    </source>
</evidence>
<gene>
    <name evidence="16" type="primary">klp2</name>
    <name evidence="15" type="ORF">SJAG_01613</name>
</gene>
<dbReference type="HOGENOM" id="CLU_001485_12_1_1"/>
<feature type="binding site" evidence="10">
    <location>
        <begin position="612"/>
        <end position="619"/>
    </location>
    <ligand>
        <name>ATP</name>
        <dbReference type="ChEBI" id="CHEBI:30616"/>
    </ligand>
</feature>
<dbReference type="AlphaFoldDB" id="B6JYF2"/>
<evidence type="ECO:0000256" key="3">
    <source>
        <dbReference type="ARBA" id="ARBA00022490"/>
    </source>
</evidence>
<evidence type="ECO:0000313" key="16">
    <source>
        <dbReference type="JaponicusDB" id="SJAG_01613"/>
    </source>
</evidence>
<dbReference type="VEuPathDB" id="FungiDB:SJAG_01613"/>
<feature type="compositionally biased region" description="Polar residues" evidence="13">
    <location>
        <begin position="1"/>
        <end position="21"/>
    </location>
</feature>
<keyword evidence="7 12" id="KW-0175">Coiled coil</keyword>
<dbReference type="PANTHER" id="PTHR47972">
    <property type="entry name" value="KINESIN-LIKE PROTEIN KLP-3"/>
    <property type="match status" value="1"/>
</dbReference>
<dbReference type="SUPFAM" id="SSF52540">
    <property type="entry name" value="P-loop containing nucleoside triphosphate hydrolases"/>
    <property type="match status" value="1"/>
</dbReference>
<dbReference type="EMBL" id="KE651168">
    <property type="protein sequence ID" value="EEB06570.2"/>
    <property type="molecule type" value="Genomic_DNA"/>
</dbReference>
<feature type="compositionally biased region" description="Low complexity" evidence="13">
    <location>
        <begin position="707"/>
        <end position="721"/>
    </location>
</feature>
<evidence type="ECO:0000256" key="8">
    <source>
        <dbReference type="ARBA" id="ARBA00023175"/>
    </source>
</evidence>
<comment type="subcellular location">
    <subcellularLocation>
        <location evidence="1">Cytoplasm</location>
        <location evidence="1">Cytoskeleton</location>
    </subcellularLocation>
</comment>
<feature type="compositionally biased region" description="Low complexity" evidence="13">
    <location>
        <begin position="117"/>
        <end position="154"/>
    </location>
</feature>
<keyword evidence="4 11" id="KW-0493">Microtubule</keyword>
<dbReference type="GeneID" id="7052299"/>
<dbReference type="eggNOG" id="KOG0239">
    <property type="taxonomic scope" value="Eukaryota"/>
</dbReference>
<dbReference type="GO" id="GO:0008569">
    <property type="term" value="F:minus-end-directed microtubule motor activity"/>
    <property type="evidence" value="ECO:0007669"/>
    <property type="project" value="UniProtKB-ARBA"/>
</dbReference>
<dbReference type="GO" id="GO:0005874">
    <property type="term" value="C:microtubule"/>
    <property type="evidence" value="ECO:0007669"/>
    <property type="project" value="UniProtKB-KW"/>
</dbReference>
<dbReference type="GO" id="GO:0090307">
    <property type="term" value="P:mitotic spindle assembly"/>
    <property type="evidence" value="ECO:0007669"/>
    <property type="project" value="UniProtKB-ARBA"/>
</dbReference>
<evidence type="ECO:0000256" key="6">
    <source>
        <dbReference type="ARBA" id="ARBA00022840"/>
    </source>
</evidence>
<dbReference type="InterPro" id="IPR027417">
    <property type="entry name" value="P-loop_NTPase"/>
</dbReference>
<organism evidence="15 17">
    <name type="scientific">Schizosaccharomyces japonicus (strain yFS275 / FY16936)</name>
    <name type="common">Fission yeast</name>
    <dbReference type="NCBI Taxonomy" id="402676"/>
    <lineage>
        <taxon>Eukaryota</taxon>
        <taxon>Fungi</taxon>
        <taxon>Dikarya</taxon>
        <taxon>Ascomycota</taxon>
        <taxon>Taphrinomycotina</taxon>
        <taxon>Schizosaccharomycetes</taxon>
        <taxon>Schizosaccharomycetales</taxon>
        <taxon>Schizosaccharomycetaceae</taxon>
        <taxon>Schizosaccharomyces</taxon>
    </lineage>
</organism>
<dbReference type="RefSeq" id="XP_002172863.2">
    <property type="nucleotide sequence ID" value="XM_002172827.2"/>
</dbReference>
<feature type="compositionally biased region" description="Polar residues" evidence="13">
    <location>
        <begin position="54"/>
        <end position="73"/>
    </location>
</feature>
<dbReference type="Pfam" id="PF00225">
    <property type="entry name" value="Kinesin"/>
    <property type="match status" value="1"/>
</dbReference>
<feature type="compositionally biased region" description="Low complexity" evidence="13">
    <location>
        <begin position="100"/>
        <end position="110"/>
    </location>
</feature>
<evidence type="ECO:0000256" key="5">
    <source>
        <dbReference type="ARBA" id="ARBA00022741"/>
    </source>
</evidence>
<name>B6JYF2_SCHJY</name>
<evidence type="ECO:0000256" key="9">
    <source>
        <dbReference type="ARBA" id="ARBA00023212"/>
    </source>
</evidence>
<dbReference type="GO" id="GO:0005524">
    <property type="term" value="F:ATP binding"/>
    <property type="evidence" value="ECO:0007669"/>
    <property type="project" value="UniProtKB-UniRule"/>
</dbReference>
<keyword evidence="17" id="KW-1185">Reference proteome</keyword>
<evidence type="ECO:0000313" key="15">
    <source>
        <dbReference type="EMBL" id="EEB06570.2"/>
    </source>
</evidence>
<protein>
    <recommendedName>
        <fullName evidence="11">Kinesin-like protein</fullName>
    </recommendedName>
</protein>
<feature type="coiled-coil region" evidence="12">
    <location>
        <begin position="454"/>
        <end position="495"/>
    </location>
</feature>
<feature type="region of interest" description="Disordered" evidence="13">
    <location>
        <begin position="1"/>
        <end position="154"/>
    </location>
</feature>
<dbReference type="PANTHER" id="PTHR47972:SF45">
    <property type="entry name" value="PROTEIN CLARET SEGREGATIONAL"/>
    <property type="match status" value="1"/>
</dbReference>
<comment type="similarity">
    <text evidence="2">Belongs to the TRAFAC class myosin-kinesin ATPase superfamily. Kinesin family. KIN-14 subfamily.</text>
</comment>
<dbReference type="OrthoDB" id="3176171at2759"/>
<dbReference type="CDD" id="cd01366">
    <property type="entry name" value="KISc_C_terminal"/>
    <property type="match status" value="1"/>
</dbReference>
<evidence type="ECO:0000256" key="12">
    <source>
        <dbReference type="SAM" id="Coils"/>
    </source>
</evidence>
<dbReference type="InterPro" id="IPR036961">
    <property type="entry name" value="Kinesin_motor_dom_sf"/>
</dbReference>
<dbReference type="JaponicusDB" id="SJAG_01613">
    <property type="gene designation" value="klp2"/>
</dbReference>
<sequence length="866" mass="96808">MENRRSSFASRLPQSTKSMSPNRPALRDTSMSSIPPPTIRAGIPAPRVTKPRISLSTLSSDPQQLKSNYQSSKMPPPTVSAAHHPSPVGGGSIIVGKTRPSSQSAFAPPSATRPKLSMSRPSSSSSSGTGYRSVSVGSRTPPSRPPSTTSCRQPSTFFERVGRHSLGSAAALPSFLASNHTNASSSNTNLALYPEAYDLESPTTPLASAAALSETEARLRAMEEMYTQLSQQIAKQQERDSPPSNDSSMSTTSSNILQQQIDMLQSSLLSERKRFEELQARSTALITEKAESDAQQIILKKQIESLLQDLENTRTDFSMKRSVVEQNHQKECEQRDAAHAEAMERLRREHELNCIQLEQKAELERQRIQQQHLADVERIQQEANNHISQVKLQQYNQTHELQAEHEQMTLKHRQLQAAHEQALKDLEVQKKVNADLQNVITEQKSSLLAFESEIRAVRGKVTELETANQKLRDRVDELQSLLQNNEQQRDGLVEKLLREETLRRQMHNTIQELKGNIRVFCRLRPAQPQELEADGKIASITFPRDNADDMQSLEIVTDGPTSSLGGNNSRRYPFTFDRVFPPETTNEEVFTELSQLIQSAMDGYNVCIFAYGQTGSGKTYTMSSRDGMIPRAVRMIYSKATNLQERGWMYEMHGQFLEIYNETINDLLDESTGEDAEKKRYEIYHDTKEGRTMVTNLTTEVLDSPERVSSLLERSSRNRSVASTNANERSSRSHSVFMLHLHGENAMTGESCRGTLNLIDLAGSERLAHSQSSGERLKETQAINKSLSSLGDVIHALGSGREGVHVPYRNSKLTNLLQYSLGGNSKTLMFVNISPLQQHVSETLCSLRFATKVNNTQIGTARRVSR</sequence>
<dbReference type="PROSITE" id="PS50067">
    <property type="entry name" value="KINESIN_MOTOR_2"/>
    <property type="match status" value="1"/>
</dbReference>
<evidence type="ECO:0000256" key="4">
    <source>
        <dbReference type="ARBA" id="ARBA00022701"/>
    </source>
</evidence>